<evidence type="ECO:0000259" key="6">
    <source>
        <dbReference type="Pfam" id="PF17238"/>
    </source>
</evidence>
<dbReference type="STRING" id="218851.A0A2G5C435"/>
<evidence type="ECO:0000256" key="4">
    <source>
        <dbReference type="SAM" id="MobiDB-lite"/>
    </source>
</evidence>
<name>A0A2G5C435_AQUCA</name>
<dbReference type="InterPro" id="IPR059141">
    <property type="entry name" value="Beta-prop_Nup120_160"/>
</dbReference>
<evidence type="ECO:0000313" key="10">
    <source>
        <dbReference type="Proteomes" id="UP000230069"/>
    </source>
</evidence>
<accession>A0A2G5C435</accession>
<feature type="domain" description="NUP160 middle TPR" evidence="8">
    <location>
        <begin position="926"/>
        <end position="1175"/>
    </location>
</feature>
<dbReference type="Pfam" id="PF17238">
    <property type="entry name" value="NUP160_helical_2"/>
    <property type="match status" value="1"/>
</dbReference>
<comment type="subcellular location">
    <subcellularLocation>
        <location evidence="1">Nucleus</location>
    </subcellularLocation>
</comment>
<keyword evidence="3" id="KW-0539">Nucleus</keyword>
<dbReference type="Pfam" id="PF11715">
    <property type="entry name" value="Beta-prop_Nup120_160"/>
    <property type="match status" value="1"/>
</dbReference>
<dbReference type="Proteomes" id="UP000230069">
    <property type="component" value="Unassembled WGS sequence"/>
</dbReference>
<dbReference type="PANTHER" id="PTHR21286:SF0">
    <property type="entry name" value="NUCLEAR PORE COMPLEX PROTEIN NUP160"/>
    <property type="match status" value="1"/>
</dbReference>
<protein>
    <submittedName>
        <fullName evidence="9">Uncharacterized protein</fullName>
    </submittedName>
</protein>
<organism evidence="9 10">
    <name type="scientific">Aquilegia coerulea</name>
    <name type="common">Rocky mountain columbine</name>
    <dbReference type="NCBI Taxonomy" id="218851"/>
    <lineage>
        <taxon>Eukaryota</taxon>
        <taxon>Viridiplantae</taxon>
        <taxon>Streptophyta</taxon>
        <taxon>Embryophyta</taxon>
        <taxon>Tracheophyta</taxon>
        <taxon>Spermatophyta</taxon>
        <taxon>Magnoliopsida</taxon>
        <taxon>Ranunculales</taxon>
        <taxon>Ranunculaceae</taxon>
        <taxon>Thalictroideae</taxon>
        <taxon>Aquilegia</taxon>
    </lineage>
</organism>
<dbReference type="Pfam" id="PF23347">
    <property type="entry name" value="TPR_Nup160_C"/>
    <property type="match status" value="1"/>
</dbReference>
<evidence type="ECO:0000313" key="9">
    <source>
        <dbReference type="EMBL" id="PIA26030.1"/>
    </source>
</evidence>
<dbReference type="OrthoDB" id="67716at2759"/>
<dbReference type="GO" id="GO:0005643">
    <property type="term" value="C:nuclear pore"/>
    <property type="evidence" value="ECO:0007669"/>
    <property type="project" value="UniProtKB-ARBA"/>
</dbReference>
<keyword evidence="2" id="KW-0813">Transport</keyword>
<dbReference type="InterPro" id="IPR056535">
    <property type="entry name" value="TPR_NUP160_M"/>
</dbReference>
<feature type="region of interest" description="Disordered" evidence="4">
    <location>
        <begin position="26"/>
        <end position="54"/>
    </location>
</feature>
<evidence type="ECO:0000256" key="1">
    <source>
        <dbReference type="ARBA" id="ARBA00004123"/>
    </source>
</evidence>
<feature type="domain" description="NUP160 helical" evidence="6">
    <location>
        <begin position="553"/>
        <end position="745"/>
    </location>
</feature>
<feature type="domain" description="NUP160 C-terminal TPR" evidence="7">
    <location>
        <begin position="1228"/>
        <end position="1485"/>
    </location>
</feature>
<dbReference type="GO" id="GO:0017056">
    <property type="term" value="F:structural constituent of nuclear pore"/>
    <property type="evidence" value="ECO:0007669"/>
    <property type="project" value="TreeGrafter"/>
</dbReference>
<gene>
    <name evidence="9" type="ORF">AQUCO_10000005v1</name>
</gene>
<dbReference type="InterPro" id="IPR035192">
    <property type="entry name" value="NUP160_hel_plant"/>
</dbReference>
<dbReference type="EMBL" id="KZ305116">
    <property type="protein sequence ID" value="PIA26030.1"/>
    <property type="molecule type" value="Genomic_DNA"/>
</dbReference>
<reference evidence="9 10" key="1">
    <citation type="submission" date="2017-09" db="EMBL/GenBank/DDBJ databases">
        <title>WGS assembly of Aquilegia coerulea Goldsmith.</title>
        <authorList>
            <person name="Hodges S."/>
            <person name="Kramer E."/>
            <person name="Nordborg M."/>
            <person name="Tomkins J."/>
            <person name="Borevitz J."/>
            <person name="Derieg N."/>
            <person name="Yan J."/>
            <person name="Mihaltcheva S."/>
            <person name="Hayes R.D."/>
            <person name="Rokhsar D."/>
        </authorList>
    </citation>
    <scope>NUCLEOTIDE SEQUENCE [LARGE SCALE GENOMIC DNA]</scope>
    <source>
        <strain evidence="10">cv. Goldsmith</strain>
    </source>
</reference>
<dbReference type="InParanoid" id="A0A2G5C435"/>
<evidence type="ECO:0000259" key="5">
    <source>
        <dbReference type="Pfam" id="PF11715"/>
    </source>
</evidence>
<dbReference type="Pfam" id="PF23354">
    <property type="entry name" value="TPR_NUP160_120_M"/>
    <property type="match status" value="1"/>
</dbReference>
<dbReference type="InterPro" id="IPR056536">
    <property type="entry name" value="TPR_NUP160_C"/>
</dbReference>
<dbReference type="PANTHER" id="PTHR21286">
    <property type="entry name" value="NUCLEAR PORE COMPLEX PROTEIN NUP160"/>
    <property type="match status" value="1"/>
</dbReference>
<evidence type="ECO:0000259" key="8">
    <source>
        <dbReference type="Pfam" id="PF23354"/>
    </source>
</evidence>
<evidence type="ECO:0000256" key="3">
    <source>
        <dbReference type="ARBA" id="ARBA00023242"/>
    </source>
</evidence>
<keyword evidence="10" id="KW-1185">Reference proteome</keyword>
<proteinExistence type="predicted"/>
<evidence type="ECO:0000256" key="2">
    <source>
        <dbReference type="ARBA" id="ARBA00022448"/>
    </source>
</evidence>
<evidence type="ECO:0000259" key="7">
    <source>
        <dbReference type="Pfam" id="PF23347"/>
    </source>
</evidence>
<sequence>MGSRVGMEVPITATDQLKWIEVSIPSSSSSSLPSLPPITATYTDNDEDSSSSRNTFAPYTEDCASCHIIGDPSTYLIWRIHKSLPNALEVMELTACNEVPRIGLRLLFPDALSPFVFICQDENSSSIHNPYLLYTLTVSGVAYLFKLRSVAEYASCSIFPQNEFIEFNLQALSQSAPITAVTATKGCLVVGRHDASVACFQLGVLNTTAQGFMHELRDDVGIVRLWGLMARGRTVAPVQDIVIAEPHGRKVIFVVHVDGSLRVWDLLGHTKLFNHTISSATLTGCIVSRLWVGEFNQDTCLVSLAALYTSTEVDMETIVIFSLGFNLDGKVSLLPDSSMQIIPLEEGVLIDLIITTKKLWILKEDGLVSYDFSDNKFELEVAQSYCLQEDLVADQLFQSPEHSLDGLSWTSLSLSSVKDQIVPFVSSIFLRRLLQPGIYQNATLRATAHDYNKLWTDTEFQSLTVDGLKKEIFSLIEGEVAVPKSIVYCWKKFCRQYFHYWCKNNALYGLLVDPSTGAIGLIRKKTISLFRCLEDIELLIYGSFDEFGDFAGLNLPNDFLDREILFEVLRCISNIHQQLGKAGSAIFYESLINSQLLSSEEVVPGFLKILETGYSSSAAKLHVSQFGADTAWKKELEDHRNQRKFSIDMLLSLHALLGKAASWDRVLNVVENFFKFLVPHKRSQRLEAEAVFNINSSALILSTSQVARVMFESAFDILLLLGYLVNVRGQIHMMYNDISRIQLELIPMIQETLTEWAILHFMGTTPSESPPLEDFSTRLSSLHIDSSTIRRSWNQKLGTCDFTLACLLFLSSQHSSEDLIFLSSRSFPSPNGIISTVQNFSSWVIWGRTGEEFPTFFNRPIELGMILLRHGQYEAVENLFGMIDAHSRKERTSESVQDSNGDWCKYLHLLGFCLVARAQCELHGVVKERKVREAVRCFFRASSGLGASQALQSLSFEGLPQLGYTSCGSEAEWKLHYYQWAMQIFEQYNLSEGACQFALAALEQVDEILGSKYDKCGGDLLNESATTVRGRLWANVFKFTLDLNYYCDAYCAIISNPDEDSKHICLRRFVIVLCERGAYKTLCDGQLPFVGLTEKMEQELAWKAERSDVGAKPNPYKLLYAFEMHRHNWRRAASYMYRYSVRLRSEVAFKEHQHRSTTLQERLNGLSAAINALNLVHPDYAWIDPQLDGYSCLDDVYPNKKARKVGEESLSDCSVQSWRLQYCVDCEKLEQEYVQTSAEYSLSLANVKPKDKGNQANPSGLVDLLVQTNLYDMAFTVLLKFWKDSELKRELERVFIAIALKCCPNSGVSSMGTHGLLLTASEEESCINDAMETSPSVHQSKGNSQWETLELNLGKYMKLHPRLPVIVAETLLHTDPQMELPLWLVLMFKGGRRATSWGMTGLEANPGSLFSLYVDYGRYTEATNLLLEYIESFASQRPADIMNRKKMSAIWFPYTTIERLWCQLEETRSSGHMIDQCDQLKRILQGALLSHLKLIEVDSHDAVSSAA</sequence>
<dbReference type="InterPro" id="IPR021717">
    <property type="entry name" value="Nucleoporin_Nup160"/>
</dbReference>
<dbReference type="FunCoup" id="A0A2G5C435">
    <property type="interactions" value="2000"/>
</dbReference>
<feature type="domain" description="Nucleoporin Nup120/160 beta-propeller" evidence="5">
    <location>
        <begin position="75"/>
        <end position="537"/>
    </location>
</feature>